<feature type="transmembrane region" description="Helical" evidence="14">
    <location>
        <begin position="6"/>
        <end position="24"/>
    </location>
</feature>
<evidence type="ECO:0000256" key="10">
    <source>
        <dbReference type="ARBA" id="ARBA00023180"/>
    </source>
</evidence>
<dbReference type="InterPro" id="IPR002234">
    <property type="entry name" value="Anphylx_rcpt_C3a/C5a1-2"/>
</dbReference>
<dbReference type="PRINTS" id="PR01104">
    <property type="entry name" value="ANPHYLATOXNR"/>
</dbReference>
<evidence type="ECO:0000256" key="6">
    <source>
        <dbReference type="ARBA" id="ARBA00023040"/>
    </source>
</evidence>
<keyword evidence="8" id="KW-1015">Disulfide bond</keyword>
<keyword evidence="10" id="KW-0325">Glycoprotein</keyword>
<comment type="caution">
    <text evidence="16">The sequence shown here is derived from an EMBL/GenBank/DDBJ whole genome shotgun (WGS) entry which is preliminary data.</text>
</comment>
<dbReference type="SUPFAM" id="SSF81321">
    <property type="entry name" value="Family A G protein-coupled receptor-like"/>
    <property type="match status" value="1"/>
</dbReference>
<evidence type="ECO:0000256" key="12">
    <source>
        <dbReference type="ARBA" id="ARBA00025736"/>
    </source>
</evidence>
<keyword evidence="4 13" id="KW-0812">Transmembrane</keyword>
<protein>
    <submittedName>
        <fullName evidence="16">Chemokine-like receptor 1</fullName>
    </submittedName>
</protein>
<dbReference type="EMBL" id="JAOPHQ010003715">
    <property type="protein sequence ID" value="KAK0141983.1"/>
    <property type="molecule type" value="Genomic_DNA"/>
</dbReference>
<dbReference type="AlphaFoldDB" id="A0AA47MKF7"/>
<dbReference type="PANTHER" id="PTHR24225">
    <property type="entry name" value="CHEMOTACTIC RECEPTOR"/>
    <property type="match status" value="1"/>
</dbReference>
<keyword evidence="2" id="KW-1003">Cell membrane</keyword>
<evidence type="ECO:0000256" key="11">
    <source>
        <dbReference type="ARBA" id="ARBA00023224"/>
    </source>
</evidence>
<comment type="subcellular location">
    <subcellularLocation>
        <location evidence="1">Cell membrane</location>
        <topology evidence="1">Multi-pass membrane protein</topology>
    </subcellularLocation>
</comment>
<feature type="domain" description="G-protein coupled receptors family 1 profile" evidence="15">
    <location>
        <begin position="1"/>
        <end position="173"/>
    </location>
</feature>
<dbReference type="InterPro" id="IPR000826">
    <property type="entry name" value="Formyl_rcpt-rel"/>
</dbReference>
<evidence type="ECO:0000256" key="9">
    <source>
        <dbReference type="ARBA" id="ARBA00023170"/>
    </source>
</evidence>
<comment type="similarity">
    <text evidence="13">Belongs to the G-protein coupled receptor 1 family.</text>
</comment>
<dbReference type="PRINTS" id="PR00237">
    <property type="entry name" value="GPCRRHODOPSN"/>
</dbReference>
<dbReference type="InterPro" id="IPR017452">
    <property type="entry name" value="GPCR_Rhodpsn_7TM"/>
</dbReference>
<dbReference type="Gene3D" id="1.20.1070.10">
    <property type="entry name" value="Rhodopsin 7-helix transmembrane proteins"/>
    <property type="match status" value="1"/>
</dbReference>
<sequence length="215" mass="24399">MYSSVFVLVLISIDRCVMVTFPVWSQNHRTIKKASGVLVLMWILSAALTLPSLLYRNITVHGTVTLCYADYRHRHKAVVLTRFIWGCLIPFVIIVSCTVILCMKLRRLTIKSTKPYKVMVALILSFFICWIPYHTFVFLELDIHKHNLNVVKTGLVVGSTSAAANSLINPFLYVFIGNEFKQTLKKSLMLRMEYAMAEDGRTVGTQGSKSMDMLA</sequence>
<accession>A0AA47MKF7</accession>
<evidence type="ECO:0000313" key="16">
    <source>
        <dbReference type="EMBL" id="KAK0141983.1"/>
    </source>
</evidence>
<keyword evidence="7 14" id="KW-0472">Membrane</keyword>
<dbReference type="PROSITE" id="PS00237">
    <property type="entry name" value="G_PROTEIN_RECEP_F1_1"/>
    <property type="match status" value="1"/>
</dbReference>
<evidence type="ECO:0000256" key="8">
    <source>
        <dbReference type="ARBA" id="ARBA00023157"/>
    </source>
</evidence>
<dbReference type="InterPro" id="IPR000276">
    <property type="entry name" value="GPCR_Rhodpsn"/>
</dbReference>
<keyword evidence="5 14" id="KW-1133">Transmembrane helix</keyword>
<evidence type="ECO:0000256" key="13">
    <source>
        <dbReference type="RuleBase" id="RU000688"/>
    </source>
</evidence>
<feature type="transmembrane region" description="Helical" evidence="14">
    <location>
        <begin position="153"/>
        <end position="176"/>
    </location>
</feature>
<reference evidence="16" key="1">
    <citation type="journal article" date="2023" name="Front. Mar. Sci.">
        <title>A new Merluccius polli reference genome to investigate the effects of global change in West African waters.</title>
        <authorList>
            <person name="Mateo J.L."/>
            <person name="Blanco-Fernandez C."/>
            <person name="Garcia-Vazquez E."/>
            <person name="Machado-Schiaffino G."/>
        </authorList>
    </citation>
    <scope>NUCLEOTIDE SEQUENCE</scope>
    <source>
        <strain evidence="16">C29</strain>
        <tissue evidence="16">Fin</tissue>
    </source>
</reference>
<dbReference type="GO" id="GO:0006954">
    <property type="term" value="P:inflammatory response"/>
    <property type="evidence" value="ECO:0007669"/>
    <property type="project" value="TreeGrafter"/>
</dbReference>
<name>A0AA47MKF7_MERPO</name>
<organism evidence="16 17">
    <name type="scientific">Merluccius polli</name>
    <name type="common">Benguela hake</name>
    <name type="synonym">Merluccius cadenati</name>
    <dbReference type="NCBI Taxonomy" id="89951"/>
    <lineage>
        <taxon>Eukaryota</taxon>
        <taxon>Metazoa</taxon>
        <taxon>Chordata</taxon>
        <taxon>Craniata</taxon>
        <taxon>Vertebrata</taxon>
        <taxon>Euteleostomi</taxon>
        <taxon>Actinopterygii</taxon>
        <taxon>Neopterygii</taxon>
        <taxon>Teleostei</taxon>
        <taxon>Neoteleostei</taxon>
        <taxon>Acanthomorphata</taxon>
        <taxon>Zeiogadaria</taxon>
        <taxon>Gadariae</taxon>
        <taxon>Gadiformes</taxon>
        <taxon>Gadoidei</taxon>
        <taxon>Merlucciidae</taxon>
        <taxon>Merluccius</taxon>
    </lineage>
</organism>
<feature type="transmembrane region" description="Helical" evidence="14">
    <location>
        <begin position="83"/>
        <end position="103"/>
    </location>
</feature>
<evidence type="ECO:0000256" key="3">
    <source>
        <dbReference type="ARBA" id="ARBA00022553"/>
    </source>
</evidence>
<evidence type="ECO:0000256" key="5">
    <source>
        <dbReference type="ARBA" id="ARBA00022989"/>
    </source>
</evidence>
<dbReference type="GO" id="GO:0004930">
    <property type="term" value="F:G protein-coupled receptor activity"/>
    <property type="evidence" value="ECO:0007669"/>
    <property type="project" value="UniProtKB-KW"/>
</dbReference>
<dbReference type="GO" id="GO:0005886">
    <property type="term" value="C:plasma membrane"/>
    <property type="evidence" value="ECO:0007669"/>
    <property type="project" value="UniProtKB-SubCell"/>
</dbReference>
<dbReference type="GO" id="GO:0006935">
    <property type="term" value="P:chemotaxis"/>
    <property type="evidence" value="ECO:0007669"/>
    <property type="project" value="InterPro"/>
</dbReference>
<evidence type="ECO:0000259" key="15">
    <source>
        <dbReference type="PROSITE" id="PS50262"/>
    </source>
</evidence>
<dbReference type="Pfam" id="PF00001">
    <property type="entry name" value="7tm_1"/>
    <property type="match status" value="1"/>
</dbReference>
<dbReference type="PROSITE" id="PS50262">
    <property type="entry name" value="G_PROTEIN_RECEP_F1_2"/>
    <property type="match status" value="1"/>
</dbReference>
<proteinExistence type="inferred from homology"/>
<evidence type="ECO:0000256" key="2">
    <source>
        <dbReference type="ARBA" id="ARBA00022475"/>
    </source>
</evidence>
<feature type="transmembrane region" description="Helical" evidence="14">
    <location>
        <begin position="36"/>
        <end position="55"/>
    </location>
</feature>
<evidence type="ECO:0000256" key="14">
    <source>
        <dbReference type="SAM" id="Phobius"/>
    </source>
</evidence>
<feature type="transmembrane region" description="Helical" evidence="14">
    <location>
        <begin position="115"/>
        <end position="133"/>
    </location>
</feature>
<evidence type="ECO:0000256" key="4">
    <source>
        <dbReference type="ARBA" id="ARBA00022692"/>
    </source>
</evidence>
<dbReference type="GO" id="GO:0004875">
    <property type="term" value="F:complement receptor activity"/>
    <property type="evidence" value="ECO:0007669"/>
    <property type="project" value="InterPro"/>
</dbReference>
<evidence type="ECO:0000313" key="17">
    <source>
        <dbReference type="Proteomes" id="UP001174136"/>
    </source>
</evidence>
<evidence type="ECO:0000256" key="1">
    <source>
        <dbReference type="ARBA" id="ARBA00004651"/>
    </source>
</evidence>
<dbReference type="GO" id="GO:0007200">
    <property type="term" value="P:phospholipase C-activating G protein-coupled receptor signaling pathway"/>
    <property type="evidence" value="ECO:0007669"/>
    <property type="project" value="TreeGrafter"/>
</dbReference>
<keyword evidence="3" id="KW-0597">Phosphoprotein</keyword>
<dbReference type="GO" id="GO:0007204">
    <property type="term" value="P:positive regulation of cytosolic calcium ion concentration"/>
    <property type="evidence" value="ECO:0007669"/>
    <property type="project" value="TreeGrafter"/>
</dbReference>
<comment type="similarity">
    <text evidence="12">Belongs to the chemokine-like receptor (CMKLR) family.</text>
</comment>
<keyword evidence="17" id="KW-1185">Reference proteome</keyword>
<dbReference type="Proteomes" id="UP001174136">
    <property type="component" value="Unassembled WGS sequence"/>
</dbReference>
<keyword evidence="6 13" id="KW-0297">G-protein coupled receptor</keyword>
<gene>
    <name evidence="16" type="primary">CMLKR1_0</name>
    <name evidence="16" type="ORF">N1851_020316</name>
</gene>
<dbReference type="PANTHER" id="PTHR24225:SF0">
    <property type="entry name" value="N-FORMYL PEPTIDE RECEPTOR 2"/>
    <property type="match status" value="1"/>
</dbReference>
<keyword evidence="9 13" id="KW-0675">Receptor</keyword>
<keyword evidence="11 13" id="KW-0807">Transducer</keyword>
<evidence type="ECO:0000256" key="7">
    <source>
        <dbReference type="ARBA" id="ARBA00023136"/>
    </source>
</evidence>